<dbReference type="Proteomes" id="UP000255024">
    <property type="component" value="Unassembled WGS sequence"/>
</dbReference>
<sequence>MLKNVGLAVLCSLAFMACKKDPNKIEAIDPTEEVIEPVNDFKEVSGYKIGDVATDFSLIGTDGQQHRLADFAEAKGYIVIFTCNHCPYAQAYEERIVALDQKYKALGYPVVAINPNDPVAQPEDGLELMKVRAKEKGFTFPYLLDEGQKIYPQYGATKTPHVFILQKEEGKNVVKYIGAIDDNYEDASQVSEKYVEKAVDALLAGKAIEQTTTVAIGCTIKVKK</sequence>
<protein>
    <submittedName>
        <fullName evidence="2">Thiol-disulfide oxidoreductase</fullName>
    </submittedName>
</protein>
<gene>
    <name evidence="2" type="ORF">NCTC11179_01610</name>
</gene>
<dbReference type="PANTHER" id="PTHR43640:SF1">
    <property type="entry name" value="THIOREDOXIN-DEPENDENT PEROXIREDOXIN"/>
    <property type="match status" value="1"/>
</dbReference>
<dbReference type="InterPro" id="IPR013766">
    <property type="entry name" value="Thioredoxin_domain"/>
</dbReference>
<dbReference type="InterPro" id="IPR047262">
    <property type="entry name" value="PRX-like1"/>
</dbReference>
<accession>A0A378RP59</accession>
<name>A0A378RP59_MYROD</name>
<dbReference type="CDD" id="cd02969">
    <property type="entry name" value="PRX_like1"/>
    <property type="match status" value="1"/>
</dbReference>
<dbReference type="InterPro" id="IPR036249">
    <property type="entry name" value="Thioredoxin-like_sf"/>
</dbReference>
<dbReference type="InterPro" id="IPR000866">
    <property type="entry name" value="AhpC/TSA"/>
</dbReference>
<evidence type="ECO:0000313" key="2">
    <source>
        <dbReference type="EMBL" id="STZ28071.1"/>
    </source>
</evidence>
<reference evidence="2 3" key="1">
    <citation type="submission" date="2018-06" db="EMBL/GenBank/DDBJ databases">
        <authorList>
            <consortium name="Pathogen Informatics"/>
            <person name="Doyle S."/>
        </authorList>
    </citation>
    <scope>NUCLEOTIDE SEQUENCE [LARGE SCALE GENOMIC DNA]</scope>
    <source>
        <strain evidence="2 3">NCTC11179</strain>
    </source>
</reference>
<feature type="domain" description="Thioredoxin" evidence="1">
    <location>
        <begin position="47"/>
        <end position="204"/>
    </location>
</feature>
<dbReference type="PROSITE" id="PS51257">
    <property type="entry name" value="PROKAR_LIPOPROTEIN"/>
    <property type="match status" value="1"/>
</dbReference>
<keyword evidence="3" id="KW-1185">Reference proteome</keyword>
<dbReference type="PROSITE" id="PS51352">
    <property type="entry name" value="THIOREDOXIN_2"/>
    <property type="match status" value="1"/>
</dbReference>
<evidence type="ECO:0000313" key="3">
    <source>
        <dbReference type="Proteomes" id="UP000255024"/>
    </source>
</evidence>
<dbReference type="AlphaFoldDB" id="A0A378RP59"/>
<proteinExistence type="predicted"/>
<dbReference type="SUPFAM" id="SSF52833">
    <property type="entry name" value="Thioredoxin-like"/>
    <property type="match status" value="1"/>
</dbReference>
<dbReference type="Pfam" id="PF00578">
    <property type="entry name" value="AhpC-TSA"/>
    <property type="match status" value="1"/>
</dbReference>
<evidence type="ECO:0000259" key="1">
    <source>
        <dbReference type="PROSITE" id="PS51352"/>
    </source>
</evidence>
<dbReference type="PANTHER" id="PTHR43640">
    <property type="entry name" value="OS07G0260300 PROTEIN"/>
    <property type="match status" value="1"/>
</dbReference>
<dbReference type="Gene3D" id="3.40.30.10">
    <property type="entry name" value="Glutaredoxin"/>
    <property type="match status" value="1"/>
</dbReference>
<organism evidence="2 3">
    <name type="scientific">Myroides odoratus</name>
    <name type="common">Flavobacterium odoratum</name>
    <dbReference type="NCBI Taxonomy" id="256"/>
    <lineage>
        <taxon>Bacteria</taxon>
        <taxon>Pseudomonadati</taxon>
        <taxon>Bacteroidota</taxon>
        <taxon>Flavobacteriia</taxon>
        <taxon>Flavobacteriales</taxon>
        <taxon>Flavobacteriaceae</taxon>
        <taxon>Myroides</taxon>
    </lineage>
</organism>
<dbReference type="GO" id="GO:0016491">
    <property type="term" value="F:oxidoreductase activity"/>
    <property type="evidence" value="ECO:0007669"/>
    <property type="project" value="InterPro"/>
</dbReference>
<dbReference type="RefSeq" id="WP_115090893.1">
    <property type="nucleotide sequence ID" value="NZ_CP068107.1"/>
</dbReference>
<dbReference type="EMBL" id="UGQL01000001">
    <property type="protein sequence ID" value="STZ28071.1"/>
    <property type="molecule type" value="Genomic_DNA"/>
</dbReference>
<dbReference type="GO" id="GO:0016209">
    <property type="term" value="F:antioxidant activity"/>
    <property type="evidence" value="ECO:0007669"/>
    <property type="project" value="InterPro"/>
</dbReference>